<reference evidence="1 2" key="1">
    <citation type="submission" date="2018-06" db="EMBL/GenBank/DDBJ databases">
        <title>Comparative genomics reveals the genomic features of Rhizophagus irregularis, R. cerebriforme, R. diaphanum and Gigaspora rosea, and their symbiotic lifestyle signature.</title>
        <authorList>
            <person name="Morin E."/>
            <person name="San Clemente H."/>
            <person name="Chen E.C.H."/>
            <person name="De La Providencia I."/>
            <person name="Hainaut M."/>
            <person name="Kuo A."/>
            <person name="Kohler A."/>
            <person name="Murat C."/>
            <person name="Tang N."/>
            <person name="Roy S."/>
            <person name="Loubradou J."/>
            <person name="Henrissat B."/>
            <person name="Grigoriev I.V."/>
            <person name="Corradi N."/>
            <person name="Roux C."/>
            <person name="Martin F.M."/>
        </authorList>
    </citation>
    <scope>NUCLEOTIDE SEQUENCE [LARGE SCALE GENOMIC DNA]</scope>
    <source>
        <strain evidence="1 2">DAOM 194757</strain>
    </source>
</reference>
<evidence type="ECO:0000313" key="2">
    <source>
        <dbReference type="Proteomes" id="UP000266673"/>
    </source>
</evidence>
<name>A0A397VD79_9GLOM</name>
<organism evidence="1 2">
    <name type="scientific">Gigaspora rosea</name>
    <dbReference type="NCBI Taxonomy" id="44941"/>
    <lineage>
        <taxon>Eukaryota</taxon>
        <taxon>Fungi</taxon>
        <taxon>Fungi incertae sedis</taxon>
        <taxon>Mucoromycota</taxon>
        <taxon>Glomeromycotina</taxon>
        <taxon>Glomeromycetes</taxon>
        <taxon>Diversisporales</taxon>
        <taxon>Gigasporaceae</taxon>
        <taxon>Gigaspora</taxon>
    </lineage>
</organism>
<dbReference type="EMBL" id="QKWP01000508">
    <property type="protein sequence ID" value="RIB18909.1"/>
    <property type="molecule type" value="Genomic_DNA"/>
</dbReference>
<evidence type="ECO:0000313" key="1">
    <source>
        <dbReference type="EMBL" id="RIB18909.1"/>
    </source>
</evidence>
<accession>A0A397VD79</accession>
<dbReference type="Proteomes" id="UP000266673">
    <property type="component" value="Unassembled WGS sequence"/>
</dbReference>
<protein>
    <submittedName>
        <fullName evidence="1">Uncharacterized protein</fullName>
    </submittedName>
</protein>
<comment type="caution">
    <text evidence="1">The sequence shown here is derived from an EMBL/GenBank/DDBJ whole genome shotgun (WGS) entry which is preliminary data.</text>
</comment>
<keyword evidence="2" id="KW-1185">Reference proteome</keyword>
<dbReference type="AlphaFoldDB" id="A0A397VD79"/>
<sequence>MSKTERQRFLSNFDSLFSTAEKENQQLIDQLQETSSNSEKGKECEKVTRTLDVEYDLIDKRQLEIIDISDPKIMGLLSNEDGEIVSRASRNRWAAATNAPSKAEGYHLDWIFIGFMLGCKFSLCECTGSKTEDMPKIFSKTLKVQKTLRDMYQNLIEAISAKRGGTLSKAVDFIHL</sequence>
<proteinExistence type="predicted"/>
<gene>
    <name evidence="1" type="ORF">C2G38_2183278</name>
</gene>